<evidence type="ECO:0000313" key="8">
    <source>
        <dbReference type="EMBL" id="MFD0986237.1"/>
    </source>
</evidence>
<keyword evidence="4 7" id="KW-0812">Transmembrane</keyword>
<keyword evidence="5 7" id="KW-1133">Transmembrane helix</keyword>
<proteinExistence type="inferred from homology"/>
<protein>
    <submittedName>
        <fullName evidence="8">Type IV secretory system conjugative DNA transfer family protein</fullName>
    </submittedName>
</protein>
<dbReference type="InterPro" id="IPR051539">
    <property type="entry name" value="T4SS-coupling_protein"/>
</dbReference>
<dbReference type="PANTHER" id="PTHR37937:SF1">
    <property type="entry name" value="CONJUGATIVE TRANSFER: DNA TRANSPORT"/>
    <property type="match status" value="1"/>
</dbReference>
<comment type="subcellular location">
    <subcellularLocation>
        <location evidence="1">Cell membrane</location>
        <topology evidence="1">Multi-pass membrane protein</topology>
    </subcellularLocation>
</comment>
<evidence type="ECO:0000256" key="6">
    <source>
        <dbReference type="ARBA" id="ARBA00023136"/>
    </source>
</evidence>
<sequence length="556" mass="60434">MNTQRKEPKSYAEIAFGFGLMGLGYWLWPEGSAYAQQWIASGLCGFLGGVTVLKGTQTFQRELKVKRDREAAALPSGTYGNARFAGLDDLQASGLTHPAGLFLGAQDGVPLFYDGKAHLLTVAPARQGKGITVVIPNLLHFQGSVFITDPKGELAAVTAAHRAQTFGQKVIVLNPWGLHGLPQHRFNPLQGLVEAAADEHLRRGLIEDASAIALQLVPEPNDAKNRYFREGSRKILRALMLHFATRGQPEKCTLPELWRTIQNVTRLKDTLIAMAGSEALHGVVADFASDLSAVMADTPEQFGDFREGAAQAVSIFDPNGYVGESVMGSDFSFRELKTGKVSIYLVIPPDRIATHGAWLGLLTKQAIDAVGRTQGSSPVLFMLDEFANMGKLAGLAESLTALPGLGVRVWMIVQELADLRRVYGRETTETIASQAEVKQFFAVQNPELAKALSSQLGTRTMKTKSFNLGREADDQVGETLGETGRPLLSADEIRQLPAIKQLLLVKSLPPVLADKVAFWDVAPWNHWAAPNPVEGAHPQSKPLVTLTYQKKEEANV</sequence>
<evidence type="ECO:0000256" key="5">
    <source>
        <dbReference type="ARBA" id="ARBA00022989"/>
    </source>
</evidence>
<organism evidence="8 9">
    <name type="scientific">Methyloligella solikamskensis</name>
    <dbReference type="NCBI Taxonomy" id="1177756"/>
    <lineage>
        <taxon>Bacteria</taxon>
        <taxon>Pseudomonadati</taxon>
        <taxon>Pseudomonadota</taxon>
        <taxon>Alphaproteobacteria</taxon>
        <taxon>Hyphomicrobiales</taxon>
        <taxon>Hyphomicrobiaceae</taxon>
        <taxon>Methyloligella</taxon>
    </lineage>
</organism>
<keyword evidence="3" id="KW-1003">Cell membrane</keyword>
<comment type="caution">
    <text evidence="8">The sequence shown here is derived from an EMBL/GenBank/DDBJ whole genome shotgun (WGS) entry which is preliminary data.</text>
</comment>
<dbReference type="Gene3D" id="3.40.50.300">
    <property type="entry name" value="P-loop containing nucleotide triphosphate hydrolases"/>
    <property type="match status" value="1"/>
</dbReference>
<name>A0ABW3J9X9_9HYPH</name>
<dbReference type="EMBL" id="JBHTJO010000001">
    <property type="protein sequence ID" value="MFD0986237.1"/>
    <property type="molecule type" value="Genomic_DNA"/>
</dbReference>
<dbReference type="Proteomes" id="UP001597102">
    <property type="component" value="Unassembled WGS sequence"/>
</dbReference>
<dbReference type="SUPFAM" id="SSF52540">
    <property type="entry name" value="P-loop containing nucleoside triphosphate hydrolases"/>
    <property type="match status" value="1"/>
</dbReference>
<dbReference type="Pfam" id="PF02534">
    <property type="entry name" value="T4SS-DNA_transf"/>
    <property type="match status" value="1"/>
</dbReference>
<feature type="transmembrane region" description="Helical" evidence="7">
    <location>
        <begin position="12"/>
        <end position="28"/>
    </location>
</feature>
<evidence type="ECO:0000256" key="4">
    <source>
        <dbReference type="ARBA" id="ARBA00022692"/>
    </source>
</evidence>
<dbReference type="InterPro" id="IPR027417">
    <property type="entry name" value="P-loop_NTPase"/>
</dbReference>
<gene>
    <name evidence="8" type="ORF">ACFQ2F_03925</name>
</gene>
<dbReference type="PANTHER" id="PTHR37937">
    <property type="entry name" value="CONJUGATIVE TRANSFER: DNA TRANSPORT"/>
    <property type="match status" value="1"/>
</dbReference>
<keyword evidence="6 7" id="KW-0472">Membrane</keyword>
<evidence type="ECO:0000256" key="3">
    <source>
        <dbReference type="ARBA" id="ARBA00022475"/>
    </source>
</evidence>
<evidence type="ECO:0000256" key="2">
    <source>
        <dbReference type="ARBA" id="ARBA00008806"/>
    </source>
</evidence>
<dbReference type="InterPro" id="IPR003688">
    <property type="entry name" value="TraG/VirD4"/>
</dbReference>
<accession>A0ABW3J9X9</accession>
<dbReference type="RefSeq" id="WP_379085982.1">
    <property type="nucleotide sequence ID" value="NZ_JBHTJO010000001.1"/>
</dbReference>
<reference evidence="9" key="1">
    <citation type="journal article" date="2019" name="Int. J. Syst. Evol. Microbiol.">
        <title>The Global Catalogue of Microorganisms (GCM) 10K type strain sequencing project: providing services to taxonomists for standard genome sequencing and annotation.</title>
        <authorList>
            <consortium name="The Broad Institute Genomics Platform"/>
            <consortium name="The Broad Institute Genome Sequencing Center for Infectious Disease"/>
            <person name="Wu L."/>
            <person name="Ma J."/>
        </authorList>
    </citation>
    <scope>NUCLEOTIDE SEQUENCE [LARGE SCALE GENOMIC DNA]</scope>
    <source>
        <strain evidence="9">CCUG 61697</strain>
    </source>
</reference>
<keyword evidence="9" id="KW-1185">Reference proteome</keyword>
<dbReference type="CDD" id="cd01127">
    <property type="entry name" value="TrwB_TraG_TraD_VirD4"/>
    <property type="match status" value="2"/>
</dbReference>
<comment type="similarity">
    <text evidence="2">Belongs to the VirD4/TraG family.</text>
</comment>
<evidence type="ECO:0000313" key="9">
    <source>
        <dbReference type="Proteomes" id="UP001597102"/>
    </source>
</evidence>
<evidence type="ECO:0000256" key="7">
    <source>
        <dbReference type="SAM" id="Phobius"/>
    </source>
</evidence>
<evidence type="ECO:0000256" key="1">
    <source>
        <dbReference type="ARBA" id="ARBA00004651"/>
    </source>
</evidence>